<dbReference type="Proteomes" id="UP000683310">
    <property type="component" value="Chromosome"/>
</dbReference>
<keyword evidence="1" id="KW-0472">Membrane</keyword>
<keyword evidence="1" id="KW-1133">Transmembrane helix</keyword>
<dbReference type="EMBL" id="CP074371">
    <property type="protein sequence ID" value="QVI23355.1"/>
    <property type="molecule type" value="Genomic_DNA"/>
</dbReference>
<gene>
    <name evidence="2" type="ORF">KHQ06_10940</name>
</gene>
<evidence type="ECO:0000313" key="3">
    <source>
        <dbReference type="Proteomes" id="UP000683310"/>
    </source>
</evidence>
<keyword evidence="1" id="KW-0812">Transmembrane</keyword>
<proteinExistence type="predicted"/>
<evidence type="ECO:0000256" key="1">
    <source>
        <dbReference type="SAM" id="Phobius"/>
    </source>
</evidence>
<organism evidence="2 3">
    <name type="scientific">Nocardia tengchongensis</name>
    <dbReference type="NCBI Taxonomy" id="2055889"/>
    <lineage>
        <taxon>Bacteria</taxon>
        <taxon>Bacillati</taxon>
        <taxon>Actinomycetota</taxon>
        <taxon>Actinomycetes</taxon>
        <taxon>Mycobacteriales</taxon>
        <taxon>Nocardiaceae</taxon>
        <taxon>Nocardia</taxon>
    </lineage>
</organism>
<feature type="transmembrane region" description="Helical" evidence="1">
    <location>
        <begin position="65"/>
        <end position="83"/>
    </location>
</feature>
<accession>A0ABX8CXY6</accession>
<feature type="transmembrane region" description="Helical" evidence="1">
    <location>
        <begin position="32"/>
        <end position="53"/>
    </location>
</feature>
<protein>
    <submittedName>
        <fullName evidence="2">Uncharacterized protein</fullName>
    </submittedName>
</protein>
<reference evidence="2 3" key="1">
    <citation type="submission" date="2021-04" db="EMBL/GenBank/DDBJ databases">
        <title>Nocardia tengchongensis.</title>
        <authorList>
            <person name="Zhuang k."/>
            <person name="Ran Y."/>
            <person name="Li W."/>
        </authorList>
    </citation>
    <scope>NUCLEOTIDE SEQUENCE [LARGE SCALE GENOMIC DNA]</scope>
    <source>
        <strain evidence="2 3">CFH S0057</strain>
    </source>
</reference>
<sequence>MIVVQRVVGITDPGRPSIVTPDGPVEYGVGTVGYWASWIVTFGVILAIGVVSSRKGRARSFATPATLAFAVIAVPISLLFIAFDFGGAPHPS</sequence>
<dbReference type="RefSeq" id="WP_213559427.1">
    <property type="nucleotide sequence ID" value="NZ_JBHZDI010000010.1"/>
</dbReference>
<keyword evidence="3" id="KW-1185">Reference proteome</keyword>
<name>A0ABX8CXY6_9NOCA</name>
<evidence type="ECO:0000313" key="2">
    <source>
        <dbReference type="EMBL" id="QVI23355.1"/>
    </source>
</evidence>